<name>A0A9X7N3X4_PSEDE</name>
<keyword evidence="3" id="KW-1185">Reference proteome</keyword>
<accession>A0A9X7N3X4</accession>
<evidence type="ECO:0000313" key="2">
    <source>
        <dbReference type="EMBL" id="QEY73250.1"/>
    </source>
</evidence>
<dbReference type="EMBL" id="CP043626">
    <property type="protein sequence ID" value="QEY73250.1"/>
    <property type="molecule type" value="Genomic_DNA"/>
</dbReference>
<feature type="transmembrane region" description="Helical" evidence="1">
    <location>
        <begin position="6"/>
        <end position="26"/>
    </location>
</feature>
<gene>
    <name evidence="2" type="ORF">F1C79_17490</name>
</gene>
<dbReference type="RefSeq" id="WP_151188134.1">
    <property type="nucleotide sequence ID" value="NZ_CP043626.1"/>
</dbReference>
<dbReference type="OrthoDB" id="9910726at2"/>
<proteinExistence type="predicted"/>
<keyword evidence="1" id="KW-1133">Transmembrane helix</keyword>
<dbReference type="KEGG" id="pden:F1C79_17490"/>
<evidence type="ECO:0000256" key="1">
    <source>
        <dbReference type="SAM" id="Phobius"/>
    </source>
</evidence>
<keyword evidence="1" id="KW-0812">Transmembrane</keyword>
<evidence type="ECO:0000313" key="3">
    <source>
        <dbReference type="Proteomes" id="UP000326659"/>
    </source>
</evidence>
<dbReference type="AlphaFoldDB" id="A0A9X7N3X4"/>
<protein>
    <submittedName>
        <fullName evidence="2">Uncharacterized protein</fullName>
    </submittedName>
</protein>
<sequence>MNSRHWFWHWLLGIAAIANFAFYQTALEQRDEARRQAKPSIEMRGTTLVVSCPKPATPAAASPVPRQERFVL</sequence>
<reference evidence="2 3" key="1">
    <citation type="submission" date="2019-09" db="EMBL/GenBank/DDBJ databases">
        <title>Prosopis cineraria nodule microbiome.</title>
        <authorList>
            <person name="Chaluvadi S.R."/>
            <person name="Ali R."/>
            <person name="Wang X."/>
        </authorList>
    </citation>
    <scope>NUCLEOTIDE SEQUENCE [LARGE SCALE GENOMIC DNA]</scope>
    <source>
        <strain evidence="2 3">BG1</strain>
    </source>
</reference>
<organism evidence="2 3">
    <name type="scientific">Pseudomonas denitrificans</name>
    <dbReference type="NCBI Taxonomy" id="43306"/>
    <lineage>
        <taxon>Bacteria</taxon>
        <taxon>Pseudomonadati</taxon>
        <taxon>Pseudomonadota</taxon>
        <taxon>Gammaproteobacteria</taxon>
        <taxon>Pseudomonadales</taxon>
        <taxon>Pseudomonadaceae</taxon>
        <taxon>Halopseudomonas</taxon>
    </lineage>
</organism>
<dbReference type="Proteomes" id="UP000326659">
    <property type="component" value="Chromosome"/>
</dbReference>
<keyword evidence="1" id="KW-0472">Membrane</keyword>